<evidence type="ECO:0000313" key="2">
    <source>
        <dbReference type="EMBL" id="KAF0719805.1"/>
    </source>
</evidence>
<evidence type="ECO:0000256" key="1">
    <source>
        <dbReference type="ARBA" id="ARBA00023172"/>
    </source>
</evidence>
<dbReference type="GO" id="GO:0015074">
    <property type="term" value="P:DNA integration"/>
    <property type="evidence" value="ECO:0007669"/>
    <property type="project" value="InterPro"/>
</dbReference>
<dbReference type="AlphaFoldDB" id="A0A6A4ZZZ3"/>
<dbReference type="EMBL" id="VJMH01000047">
    <property type="protein sequence ID" value="KAF0719805.1"/>
    <property type="molecule type" value="Genomic_DNA"/>
</dbReference>
<proteinExistence type="predicted"/>
<reference evidence="2" key="1">
    <citation type="submission" date="2019-06" db="EMBL/GenBank/DDBJ databases">
        <title>Genomics analysis of Aphanomyces spp. identifies a new class of oomycete effector associated with host adaptation.</title>
        <authorList>
            <person name="Gaulin E."/>
        </authorList>
    </citation>
    <scope>NUCLEOTIDE SEQUENCE</scope>
    <source>
        <strain evidence="2">CBS 578.67</strain>
    </source>
</reference>
<dbReference type="GO" id="GO:0003677">
    <property type="term" value="F:DNA binding"/>
    <property type="evidence" value="ECO:0007669"/>
    <property type="project" value="InterPro"/>
</dbReference>
<dbReference type="InterPro" id="IPR013762">
    <property type="entry name" value="Integrase-like_cat_sf"/>
</dbReference>
<name>A0A6A4ZZZ3_9STRA</name>
<gene>
    <name evidence="2" type="ORF">As57867_000771</name>
</gene>
<organism evidence="2">
    <name type="scientific">Aphanomyces stellatus</name>
    <dbReference type="NCBI Taxonomy" id="120398"/>
    <lineage>
        <taxon>Eukaryota</taxon>
        <taxon>Sar</taxon>
        <taxon>Stramenopiles</taxon>
        <taxon>Oomycota</taxon>
        <taxon>Saprolegniomycetes</taxon>
        <taxon>Saprolegniales</taxon>
        <taxon>Verrucalvaceae</taxon>
        <taxon>Aphanomyces</taxon>
    </lineage>
</organism>
<dbReference type="OrthoDB" id="78751at2759"/>
<dbReference type="SUPFAM" id="SSF56349">
    <property type="entry name" value="DNA breaking-rejoining enzymes"/>
    <property type="match status" value="1"/>
</dbReference>
<dbReference type="InterPro" id="IPR011010">
    <property type="entry name" value="DNA_brk_join_enz"/>
</dbReference>
<feature type="non-terminal residue" evidence="2">
    <location>
        <position position="567"/>
    </location>
</feature>
<sequence length="567" mass="63277">MPTTKETYSIDDAVQVLADTAIDELLRTLELTPSISSQSYTGSRSLKPNSKVAYTKHLRVLKYFCSLVGDYESLLMLLDRPPQPFCPAMNPQIIADFIRFKRQQNGTPFYRISNPDEQLVDVLGNLVVSRGGWNDPRNVDQMLSAVSVIHAARGHRGTFFDKCTGCCSLSKRTNYKGCQLHRGKPMLWRIGNPKQTELIENVMKESLRQGADYVVEGDSPLTPWELITIRNHLLSTNGFNDYQLFVMVLLSVKLFLRSDEVVRIRLSDFSKDLAIISDGGVVEALAVSVKGKTDVKPVTLMLWSDDVLPQLCPIRHLLILIKASGIKNEGYIFPGTDIDIGCLDGHFFSETYHTRFKSVCEKLIDRDGPFGTHSCRKTAYLFAVWGGGSDGDMMLSARHKQLGQAMKYKRDAAFLLNVAISNNKNLASVVTPWKSIFCADAQMGRSINSNGSRGFKPLYELAFNFIHKLCACPLDAGILRMITDVLNFNKPTSTKESIDILCKKYFPPEVLSRVMDLMSTYAFELTYLQSQTTQALSGENNSGGDQNSGLLPDLTEINVQNPPVFST</sequence>
<comment type="caution">
    <text evidence="2">The sequence shown here is derived from an EMBL/GenBank/DDBJ whole genome shotgun (WGS) entry which is preliminary data.</text>
</comment>
<dbReference type="GO" id="GO:0006310">
    <property type="term" value="P:DNA recombination"/>
    <property type="evidence" value="ECO:0007669"/>
    <property type="project" value="UniProtKB-KW"/>
</dbReference>
<protein>
    <submittedName>
        <fullName evidence="2">Uncharacterized protein</fullName>
    </submittedName>
</protein>
<accession>A0A6A4ZZZ3</accession>
<keyword evidence="1" id="KW-0233">DNA recombination</keyword>
<dbReference type="Gene3D" id="1.10.443.10">
    <property type="entry name" value="Intergrase catalytic core"/>
    <property type="match status" value="1"/>
</dbReference>